<evidence type="ECO:0000256" key="3">
    <source>
        <dbReference type="SAM" id="SignalP"/>
    </source>
</evidence>
<evidence type="ECO:0000256" key="1">
    <source>
        <dbReference type="SAM" id="MobiDB-lite"/>
    </source>
</evidence>
<dbReference type="EMBL" id="LNZG01000020">
    <property type="protein sequence ID" value="ODA90144.1"/>
    <property type="molecule type" value="Genomic_DNA"/>
</dbReference>
<sequence length="468" mass="48756">MLVAVPALIAAAIAAFLLAPAQNLTAAVVAVAAGGSISAAWVFVGIAQPRRILIQEAIPRTAAVLAAALALLAGAPLIIYGIALLVAGLLSPALAMRTLGVRRADFLRLSPRRVVFLIRCQSMALTTRVFSSFYISFGTAAVALVAPQATASYAAMNRLLRMAQQVIGTVHFALKGWVGKATTRAERLRRPRRAVLTNVVVGLVAGASFTVVAPLVAEVVFAGVVHIPTPLAAIAGGTLAVIFVSMSCGQILLVTPGRLDALAWSAAAGALVGLPLILAGAALGGTLGALLGQFCAEATVLLVQAIAAVRTQRRLDRGASTPASPSWLPHEQPPLPPLVPDHTGLHRRPRRLGPPPGRRAHRVRASRAQRRHPPRARQQLRPPRLRDRPGAAGAGRHSGSRGVRGPGPAAKTRRSCTACPAGSRSSPSPGTTSSSISMPRGPDRSSTPGTKGSSTRPRRHTCWRRLSH</sequence>
<evidence type="ECO:0000313" key="5">
    <source>
        <dbReference type="Proteomes" id="UP000094426"/>
    </source>
</evidence>
<feature type="transmembrane region" description="Helical" evidence="2">
    <location>
        <begin position="133"/>
        <end position="155"/>
    </location>
</feature>
<feature type="transmembrane region" description="Helical" evidence="2">
    <location>
        <begin position="24"/>
        <end position="44"/>
    </location>
</feature>
<feature type="compositionally biased region" description="Polar residues" evidence="1">
    <location>
        <begin position="444"/>
        <end position="455"/>
    </location>
</feature>
<dbReference type="RefSeq" id="WP_041767176.1">
    <property type="nucleotide sequence ID" value="NZ_LNZG01000020.1"/>
</dbReference>
<protein>
    <recommendedName>
        <fullName evidence="6">Polysaccharide biosynthesis protein C-terminal domain-containing protein</fullName>
    </recommendedName>
</protein>
<proteinExistence type="predicted"/>
<organism evidence="4 5">
    <name type="scientific">Leifsonia xyli subsp. xyli</name>
    <dbReference type="NCBI Taxonomy" id="59736"/>
    <lineage>
        <taxon>Bacteria</taxon>
        <taxon>Bacillati</taxon>
        <taxon>Actinomycetota</taxon>
        <taxon>Actinomycetes</taxon>
        <taxon>Micrococcales</taxon>
        <taxon>Microbacteriaceae</taxon>
        <taxon>Leifsonia</taxon>
    </lineage>
</organism>
<feature type="compositionally biased region" description="Basic residues" evidence="1">
    <location>
        <begin position="456"/>
        <end position="468"/>
    </location>
</feature>
<dbReference type="OrthoDB" id="3733304at2"/>
<keyword evidence="2" id="KW-1133">Transmembrane helix</keyword>
<evidence type="ECO:0008006" key="6">
    <source>
        <dbReference type="Google" id="ProtNLM"/>
    </source>
</evidence>
<accession>A0A1E2SKD9</accession>
<feature type="signal peptide" evidence="3">
    <location>
        <begin position="1"/>
        <end position="26"/>
    </location>
</feature>
<feature type="region of interest" description="Disordered" evidence="1">
    <location>
        <begin position="317"/>
        <end position="468"/>
    </location>
</feature>
<feature type="transmembrane region" description="Helical" evidence="2">
    <location>
        <begin position="194"/>
        <end position="225"/>
    </location>
</feature>
<dbReference type="Proteomes" id="UP000094426">
    <property type="component" value="Unassembled WGS sequence"/>
</dbReference>
<feature type="chain" id="PRO_5009116753" description="Polysaccharide biosynthesis protein C-terminal domain-containing protein" evidence="3">
    <location>
        <begin position="27"/>
        <end position="468"/>
    </location>
</feature>
<feature type="compositionally biased region" description="Low complexity" evidence="1">
    <location>
        <begin position="422"/>
        <end position="437"/>
    </location>
</feature>
<gene>
    <name evidence="4" type="ORF">ATY41_11365</name>
</gene>
<keyword evidence="3" id="KW-0732">Signal</keyword>
<feature type="transmembrane region" description="Helical" evidence="2">
    <location>
        <begin position="231"/>
        <end position="254"/>
    </location>
</feature>
<feature type="compositionally biased region" description="Basic residues" evidence="1">
    <location>
        <begin position="358"/>
        <end position="375"/>
    </location>
</feature>
<comment type="caution">
    <text evidence="4">The sequence shown here is derived from an EMBL/GenBank/DDBJ whole genome shotgun (WGS) entry which is preliminary data.</text>
</comment>
<evidence type="ECO:0000313" key="4">
    <source>
        <dbReference type="EMBL" id="ODA90144.1"/>
    </source>
</evidence>
<reference evidence="4 5" key="1">
    <citation type="submission" date="2015-11" db="EMBL/GenBank/DDBJ databases">
        <authorList>
            <person name="Zhang Y."/>
            <person name="Guo Z."/>
        </authorList>
    </citation>
    <scope>NUCLEOTIDE SEQUENCE [LARGE SCALE GENOMIC DNA]</scope>
    <source>
        <strain evidence="5">gdw1</strain>
    </source>
</reference>
<feature type="transmembrane region" description="Helical" evidence="2">
    <location>
        <begin position="64"/>
        <end position="90"/>
    </location>
</feature>
<feature type="transmembrane region" description="Helical" evidence="2">
    <location>
        <begin position="261"/>
        <end position="283"/>
    </location>
</feature>
<feature type="transmembrane region" description="Helical" evidence="2">
    <location>
        <begin position="289"/>
        <end position="309"/>
    </location>
</feature>
<evidence type="ECO:0000256" key="2">
    <source>
        <dbReference type="SAM" id="Phobius"/>
    </source>
</evidence>
<keyword evidence="2" id="KW-0812">Transmembrane</keyword>
<keyword evidence="2" id="KW-0472">Membrane</keyword>
<dbReference type="AlphaFoldDB" id="A0A1E2SKD9"/>
<feature type="compositionally biased region" description="Low complexity" evidence="1">
    <location>
        <begin position="390"/>
        <end position="410"/>
    </location>
</feature>
<name>A0A1E2SKD9_LEIXY</name>